<dbReference type="GO" id="GO:0004995">
    <property type="term" value="F:tachykinin receptor activity"/>
    <property type="evidence" value="ECO:0007669"/>
    <property type="project" value="InterPro"/>
</dbReference>
<dbReference type="EMBL" id="AXCN02000327">
    <property type="status" value="NOT_ANNOTATED_CDS"/>
    <property type="molecule type" value="Genomic_DNA"/>
</dbReference>
<keyword evidence="9" id="KW-0807">Transducer</keyword>
<dbReference type="PANTHER" id="PTHR46925:SF2">
    <property type="entry name" value="G-PROTEIN COUPLED RECEPTOR TKR-1-RELATED"/>
    <property type="match status" value="1"/>
</dbReference>
<feature type="domain" description="G-protein coupled receptors family 1 profile" evidence="12">
    <location>
        <begin position="104"/>
        <end position="196"/>
    </location>
</feature>
<dbReference type="PANTHER" id="PTHR46925">
    <property type="entry name" value="G-PROTEIN COUPLED RECEPTOR TKR-1-RELATED"/>
    <property type="match status" value="1"/>
</dbReference>
<evidence type="ECO:0000256" key="2">
    <source>
        <dbReference type="ARBA" id="ARBA00010663"/>
    </source>
</evidence>
<sequence length="411" mass="46263">MSESVELELLINCTQATVLRFPWSTDFNTTVIGELNRTEVLDVLGEMITRSHGYVPQTGELLTLREFITECLFPTAKSPYELPWQLKTAWGVVFGAMLLVAITGNCIVLWIVLAHRRMRTVTNYFLLNLSVADLLMSSLNCSFNFIFMLNSDWPFGSVYCTINNFMANMSVASSVFTLVAISFDRIVYTLQLAGPVNGAIVVHHRDRLNGHVGRQEVGQIVHPGAGRPVERIAHRLPVRIETIADATVRRGIVARPDQILHDPVLLVVRHHDEQIRRQALGQSLRYEHVRWPSAPAEIKFGLLGRVSFRSVLIQIAERPLERNRHGGLLRPSSNPDSYRANTLPRGTKSMPRDRSTSDCCQKVWNVLGGPSSGCTVMPVSEIPSKVSWDRVYGVSLFLCSWKMSSMYECQR</sequence>
<feature type="region of interest" description="Disordered" evidence="10">
    <location>
        <begin position="324"/>
        <end position="356"/>
    </location>
</feature>
<evidence type="ECO:0000256" key="5">
    <source>
        <dbReference type="ARBA" id="ARBA00022989"/>
    </source>
</evidence>
<dbReference type="Proteomes" id="UP000075886">
    <property type="component" value="Unassembled WGS sequence"/>
</dbReference>
<evidence type="ECO:0000256" key="4">
    <source>
        <dbReference type="ARBA" id="ARBA00022692"/>
    </source>
</evidence>
<protein>
    <recommendedName>
        <fullName evidence="12">G-protein coupled receptors family 1 profile domain-containing protein</fullName>
    </recommendedName>
</protein>
<dbReference type="Pfam" id="PF00001">
    <property type="entry name" value="7tm_1"/>
    <property type="match status" value="1"/>
</dbReference>
<feature type="compositionally biased region" description="Polar residues" evidence="10">
    <location>
        <begin position="331"/>
        <end position="340"/>
    </location>
</feature>
<dbReference type="EnsemblMetazoa" id="AFAF003285-RA">
    <property type="protein sequence ID" value="AFAF003285-PA"/>
    <property type="gene ID" value="AFAF003285"/>
</dbReference>
<keyword evidence="3" id="KW-1003">Cell membrane</keyword>
<organism evidence="13 14">
    <name type="scientific">Anopheles farauti</name>
    <dbReference type="NCBI Taxonomy" id="69004"/>
    <lineage>
        <taxon>Eukaryota</taxon>
        <taxon>Metazoa</taxon>
        <taxon>Ecdysozoa</taxon>
        <taxon>Arthropoda</taxon>
        <taxon>Hexapoda</taxon>
        <taxon>Insecta</taxon>
        <taxon>Pterygota</taxon>
        <taxon>Neoptera</taxon>
        <taxon>Endopterygota</taxon>
        <taxon>Diptera</taxon>
        <taxon>Nematocera</taxon>
        <taxon>Culicoidea</taxon>
        <taxon>Culicidae</taxon>
        <taxon>Anophelinae</taxon>
        <taxon>Anopheles</taxon>
    </lineage>
</organism>
<evidence type="ECO:0000256" key="1">
    <source>
        <dbReference type="ARBA" id="ARBA00004651"/>
    </source>
</evidence>
<dbReference type="GO" id="GO:0005886">
    <property type="term" value="C:plasma membrane"/>
    <property type="evidence" value="ECO:0007669"/>
    <property type="project" value="UniProtKB-SubCell"/>
</dbReference>
<evidence type="ECO:0000256" key="3">
    <source>
        <dbReference type="ARBA" id="ARBA00022475"/>
    </source>
</evidence>
<dbReference type="PROSITE" id="PS50262">
    <property type="entry name" value="G_PROTEIN_RECEP_F1_2"/>
    <property type="match status" value="1"/>
</dbReference>
<evidence type="ECO:0000259" key="12">
    <source>
        <dbReference type="PROSITE" id="PS50262"/>
    </source>
</evidence>
<comment type="subcellular location">
    <subcellularLocation>
        <location evidence="1">Cell membrane</location>
        <topology evidence="1">Multi-pass membrane protein</topology>
    </subcellularLocation>
</comment>
<dbReference type="InterPro" id="IPR001681">
    <property type="entry name" value="Neurokn_rcpt"/>
</dbReference>
<evidence type="ECO:0000313" key="14">
    <source>
        <dbReference type="Proteomes" id="UP000075886"/>
    </source>
</evidence>
<dbReference type="InterPro" id="IPR000276">
    <property type="entry name" value="GPCR_Rhodpsn"/>
</dbReference>
<dbReference type="VEuPathDB" id="VectorBase:AFAF003285"/>
<feature type="transmembrane region" description="Helical" evidence="11">
    <location>
        <begin position="125"/>
        <end position="145"/>
    </location>
</feature>
<dbReference type="AlphaFoldDB" id="A0A182Q563"/>
<keyword evidence="7 11" id="KW-0472">Membrane</keyword>
<evidence type="ECO:0000256" key="11">
    <source>
        <dbReference type="SAM" id="Phobius"/>
    </source>
</evidence>
<evidence type="ECO:0000256" key="8">
    <source>
        <dbReference type="ARBA" id="ARBA00023170"/>
    </source>
</evidence>
<reference evidence="13" key="2">
    <citation type="submission" date="2020-05" db="UniProtKB">
        <authorList>
            <consortium name="EnsemblMetazoa"/>
        </authorList>
    </citation>
    <scope>IDENTIFICATION</scope>
    <source>
        <strain evidence="13">FAR1</strain>
    </source>
</reference>
<evidence type="ECO:0000256" key="7">
    <source>
        <dbReference type="ARBA" id="ARBA00023136"/>
    </source>
</evidence>
<feature type="transmembrane region" description="Helical" evidence="11">
    <location>
        <begin position="165"/>
        <end position="183"/>
    </location>
</feature>
<keyword evidence="8" id="KW-0675">Receptor</keyword>
<evidence type="ECO:0000313" key="13">
    <source>
        <dbReference type="EnsemblMetazoa" id="AFAF003285-PA"/>
    </source>
</evidence>
<accession>A0A182Q563</accession>
<feature type="transmembrane region" description="Helical" evidence="11">
    <location>
        <begin position="89"/>
        <end position="113"/>
    </location>
</feature>
<keyword evidence="5 11" id="KW-1133">Transmembrane helix</keyword>
<comment type="similarity">
    <text evidence="2">Belongs to the G-protein coupled receptor 1 family.</text>
</comment>
<dbReference type="STRING" id="69004.A0A182Q563"/>
<evidence type="ECO:0000256" key="9">
    <source>
        <dbReference type="ARBA" id="ARBA00023224"/>
    </source>
</evidence>
<dbReference type="PRINTS" id="PR00237">
    <property type="entry name" value="GPCRRHODOPSN"/>
</dbReference>
<name>A0A182Q563_9DIPT</name>
<dbReference type="InterPro" id="IPR017452">
    <property type="entry name" value="GPCR_Rhodpsn_7TM"/>
</dbReference>
<keyword evidence="6" id="KW-0297">G-protein coupled receptor</keyword>
<evidence type="ECO:0000256" key="6">
    <source>
        <dbReference type="ARBA" id="ARBA00023040"/>
    </source>
</evidence>
<reference evidence="14" key="1">
    <citation type="submission" date="2014-01" db="EMBL/GenBank/DDBJ databases">
        <title>The Genome Sequence of Anopheles farauti FAR1 (V2).</title>
        <authorList>
            <consortium name="The Broad Institute Genomics Platform"/>
            <person name="Neafsey D.E."/>
            <person name="Besansky N."/>
            <person name="Howell P."/>
            <person name="Walton C."/>
            <person name="Young S.K."/>
            <person name="Zeng Q."/>
            <person name="Gargeya S."/>
            <person name="Fitzgerald M."/>
            <person name="Haas B."/>
            <person name="Abouelleil A."/>
            <person name="Allen A.W."/>
            <person name="Alvarado L."/>
            <person name="Arachchi H.M."/>
            <person name="Berlin A.M."/>
            <person name="Chapman S.B."/>
            <person name="Gainer-Dewar J."/>
            <person name="Goldberg J."/>
            <person name="Griggs A."/>
            <person name="Gujja S."/>
            <person name="Hansen M."/>
            <person name="Howarth C."/>
            <person name="Imamovic A."/>
            <person name="Ireland A."/>
            <person name="Larimer J."/>
            <person name="McCowan C."/>
            <person name="Murphy C."/>
            <person name="Pearson M."/>
            <person name="Poon T.W."/>
            <person name="Priest M."/>
            <person name="Roberts A."/>
            <person name="Saif S."/>
            <person name="Shea T."/>
            <person name="Sisk P."/>
            <person name="Sykes S."/>
            <person name="Wortman J."/>
            <person name="Nusbaum C."/>
            <person name="Birren B."/>
        </authorList>
    </citation>
    <scope>NUCLEOTIDE SEQUENCE [LARGE SCALE GENOMIC DNA]</scope>
    <source>
        <strain evidence="14">FAR1</strain>
    </source>
</reference>
<proteinExistence type="inferred from homology"/>
<keyword evidence="4 11" id="KW-0812">Transmembrane</keyword>
<evidence type="ECO:0000256" key="10">
    <source>
        <dbReference type="SAM" id="MobiDB-lite"/>
    </source>
</evidence>
<dbReference type="Gene3D" id="1.20.1070.10">
    <property type="entry name" value="Rhodopsin 7-helix transmembrane proteins"/>
    <property type="match status" value="1"/>
</dbReference>
<keyword evidence="14" id="KW-1185">Reference proteome</keyword>
<dbReference type="SUPFAM" id="SSF81321">
    <property type="entry name" value="Family A G protein-coupled receptor-like"/>
    <property type="match status" value="1"/>
</dbReference>